<gene>
    <name evidence="11 14" type="primary">dnaX</name>
    <name evidence="14" type="ORF">Q8W30_04350</name>
</gene>
<dbReference type="InterPro" id="IPR045085">
    <property type="entry name" value="HLD_clamp_pol_III_gamma_tau"/>
</dbReference>
<keyword evidence="7" id="KW-0862">Zinc</keyword>
<dbReference type="SMART" id="SM00382">
    <property type="entry name" value="AAA"/>
    <property type="match status" value="1"/>
</dbReference>
<keyword evidence="5" id="KW-0479">Metal-binding</keyword>
<dbReference type="PANTHER" id="PTHR11669">
    <property type="entry name" value="REPLICATION FACTOR C / DNA POLYMERASE III GAMMA-TAU SUBUNIT"/>
    <property type="match status" value="1"/>
</dbReference>
<evidence type="ECO:0000256" key="9">
    <source>
        <dbReference type="ARBA" id="ARBA00022932"/>
    </source>
</evidence>
<accession>A0ABT9ERV3</accession>
<comment type="caution">
    <text evidence="14">The sequence shown here is derived from an EMBL/GenBank/DDBJ whole genome shotgun (WGS) entry which is preliminary data.</text>
</comment>
<dbReference type="Gene3D" id="1.20.272.10">
    <property type="match status" value="1"/>
</dbReference>
<evidence type="ECO:0000313" key="15">
    <source>
        <dbReference type="Proteomes" id="UP001177341"/>
    </source>
</evidence>
<dbReference type="SUPFAM" id="SSF52540">
    <property type="entry name" value="P-loop containing nucleoside triphosphate hydrolases"/>
    <property type="match status" value="1"/>
</dbReference>
<sequence length="698" mass="76353">MSYQVLARKWRPKRFTEMVGQEHVLKALVNALDEDRLHHAYLFTGTRGVGKTSIARLFAKSLNCETGVSSEPCGVCSACREIAEGRFVDLIEVDAASRTKVEDTRELLENVQYAPTHGRFKVYLIDEVHMLSSHSFNALLKTLEEPPPHVKFLLATTDPQKLPVTILSRCLQFNLKNLIPERIVHHLQFVLGEEKIAFEDPALWLLARSADGSMRDALSLTDQAIAFGAGSVNENDVRAMLGTIDQRLVYRMLDALVAHDAKLLLSSVAELSRFSPDYMTVLGDMISLLHRVAVAQTLPEAVDNSMGDQQQVTTLAGQLTAEDVQLFYQIALMGRKDLPYVPDAREGLEMVLLRMLAFRPADTAARPVTLNPSSDSKPTESQEAPAGLAPVTDQPAPVEPHAESAPIAAQSIEPTPASETSNSRTEDTPPWEEQPLDKPQEASQPSVTAAPSRINASVEPSAPSASDLAPPFYDESDIPAQEADENYASKKPSNASEQPSQNVSPAEHKAPVVAASQQSSVAVPQRQPMMDAAANAIEAPDSSAEAHIVKTADMPPATLDKKIAFNEFSLDLWVSVVSQLGLTGMTASLANTLSLEEVSSAELVYHYTADQEALLSGVHKERIQDAILDYFNASIEVKFVKNTQTRETPSQYFSRKKAERLEEAIVSFEQDLVVQTLVEEFQGVVIRDSIVPIDTNGL</sequence>
<feature type="domain" description="AAA+ ATPase" evidence="13">
    <location>
        <begin position="37"/>
        <end position="178"/>
    </location>
</feature>
<keyword evidence="4 11" id="KW-0235">DNA replication</keyword>
<dbReference type="EC" id="2.7.7.7" evidence="11"/>
<dbReference type="EMBL" id="JAUYVO010000002">
    <property type="protein sequence ID" value="MDP2521795.1"/>
    <property type="molecule type" value="Genomic_DNA"/>
</dbReference>
<dbReference type="InterPro" id="IPR021029">
    <property type="entry name" value="DNA_pol_III_tau_dom-5"/>
</dbReference>
<protein>
    <recommendedName>
        <fullName evidence="11">DNA polymerase III subunit gamma/tau</fullName>
        <ecNumber evidence="11">2.7.7.7</ecNumber>
    </recommendedName>
</protein>
<dbReference type="InterPro" id="IPR003593">
    <property type="entry name" value="AAA+_ATPase"/>
</dbReference>
<feature type="compositionally biased region" description="Low complexity" evidence="12">
    <location>
        <begin position="460"/>
        <end position="471"/>
    </location>
</feature>
<evidence type="ECO:0000256" key="8">
    <source>
        <dbReference type="ARBA" id="ARBA00022840"/>
    </source>
</evidence>
<evidence type="ECO:0000256" key="6">
    <source>
        <dbReference type="ARBA" id="ARBA00022741"/>
    </source>
</evidence>
<keyword evidence="6 11" id="KW-0547">Nucleotide-binding</keyword>
<keyword evidence="2 11" id="KW-0808">Transferase</keyword>
<dbReference type="GO" id="GO:0003887">
    <property type="term" value="F:DNA-directed DNA polymerase activity"/>
    <property type="evidence" value="ECO:0007669"/>
    <property type="project" value="UniProtKB-EC"/>
</dbReference>
<keyword evidence="3 11" id="KW-0548">Nucleotidyltransferase</keyword>
<dbReference type="Pfam" id="PF12169">
    <property type="entry name" value="DNA_pol3_gamma3"/>
    <property type="match status" value="1"/>
</dbReference>
<evidence type="ECO:0000256" key="10">
    <source>
        <dbReference type="ARBA" id="ARBA00049244"/>
    </source>
</evidence>
<dbReference type="Pfam" id="PF22608">
    <property type="entry name" value="DNAX_ATPase_lid"/>
    <property type="match status" value="1"/>
</dbReference>
<dbReference type="InterPro" id="IPR012763">
    <property type="entry name" value="DNA_pol_III_sug/sutau_N"/>
</dbReference>
<dbReference type="SUPFAM" id="SSF48019">
    <property type="entry name" value="post-AAA+ oligomerization domain-like"/>
    <property type="match status" value="1"/>
</dbReference>
<feature type="compositionally biased region" description="Low complexity" evidence="12">
    <location>
        <begin position="511"/>
        <end position="521"/>
    </location>
</feature>
<keyword evidence="15" id="KW-1185">Reference proteome</keyword>
<dbReference type="InterPro" id="IPR001270">
    <property type="entry name" value="ClpA/B"/>
</dbReference>
<dbReference type="Gene3D" id="1.10.8.60">
    <property type="match status" value="1"/>
</dbReference>
<dbReference type="InterPro" id="IPR050238">
    <property type="entry name" value="DNA_Rep/Repair_Clamp_Loader"/>
</dbReference>
<dbReference type="InterPro" id="IPR027417">
    <property type="entry name" value="P-loop_NTPase"/>
</dbReference>
<dbReference type="Pfam" id="PF12170">
    <property type="entry name" value="DNA_pol3_tau_5"/>
    <property type="match status" value="1"/>
</dbReference>
<comment type="subunit">
    <text evidence="11">DNA polymerase III contains a core (composed of alpha, epsilon and theta chains) that associates with a tau subunit. This core dimerizes to form the POLIII' complex. PolIII' associates with the gamma complex (composed of gamma, delta, delta', psi and chi chains) and with the beta chain to form the complete DNA polymerase III complex.</text>
</comment>
<dbReference type="CDD" id="cd00009">
    <property type="entry name" value="AAA"/>
    <property type="match status" value="1"/>
</dbReference>
<name>A0ABT9ERV3_9GAMM</name>
<evidence type="ECO:0000259" key="13">
    <source>
        <dbReference type="SMART" id="SM00382"/>
    </source>
</evidence>
<dbReference type="PRINTS" id="PR00300">
    <property type="entry name" value="CLPPROTEASEA"/>
</dbReference>
<organism evidence="14 15">
    <name type="scientific">Neptunomonas phycophila</name>
    <dbReference type="NCBI Taxonomy" id="1572645"/>
    <lineage>
        <taxon>Bacteria</taxon>
        <taxon>Pseudomonadati</taxon>
        <taxon>Pseudomonadota</taxon>
        <taxon>Gammaproteobacteria</taxon>
        <taxon>Oceanospirillales</taxon>
        <taxon>Oceanospirillaceae</taxon>
        <taxon>Neptunomonas</taxon>
    </lineage>
</organism>
<comment type="catalytic activity">
    <reaction evidence="10 11">
        <text>DNA(n) + a 2'-deoxyribonucleoside 5'-triphosphate = DNA(n+1) + diphosphate</text>
        <dbReference type="Rhea" id="RHEA:22508"/>
        <dbReference type="Rhea" id="RHEA-COMP:17339"/>
        <dbReference type="Rhea" id="RHEA-COMP:17340"/>
        <dbReference type="ChEBI" id="CHEBI:33019"/>
        <dbReference type="ChEBI" id="CHEBI:61560"/>
        <dbReference type="ChEBI" id="CHEBI:173112"/>
        <dbReference type="EC" id="2.7.7.7"/>
    </reaction>
</comment>
<evidence type="ECO:0000256" key="4">
    <source>
        <dbReference type="ARBA" id="ARBA00022705"/>
    </source>
</evidence>
<evidence type="ECO:0000256" key="12">
    <source>
        <dbReference type="SAM" id="MobiDB-lite"/>
    </source>
</evidence>
<evidence type="ECO:0000313" key="14">
    <source>
        <dbReference type="EMBL" id="MDP2521795.1"/>
    </source>
</evidence>
<evidence type="ECO:0000256" key="11">
    <source>
        <dbReference type="RuleBase" id="RU364063"/>
    </source>
</evidence>
<proteinExistence type="inferred from homology"/>
<dbReference type="Gene3D" id="3.30.300.150">
    <property type="entry name" value="DNA polymerase III, tau subunit, domain V"/>
    <property type="match status" value="1"/>
</dbReference>
<dbReference type="NCBIfam" id="NF005942">
    <property type="entry name" value="PRK07994.1"/>
    <property type="match status" value="1"/>
</dbReference>
<evidence type="ECO:0000256" key="3">
    <source>
        <dbReference type="ARBA" id="ARBA00022695"/>
    </source>
</evidence>
<dbReference type="RefSeq" id="WP_305450254.1">
    <property type="nucleotide sequence ID" value="NZ_JAUYVO010000002.1"/>
</dbReference>
<dbReference type="CDD" id="cd18137">
    <property type="entry name" value="HLD_clamp_pol_III_gamma_tau"/>
    <property type="match status" value="1"/>
</dbReference>
<dbReference type="NCBIfam" id="NF004046">
    <property type="entry name" value="PRK05563.1"/>
    <property type="match status" value="1"/>
</dbReference>
<evidence type="ECO:0000256" key="7">
    <source>
        <dbReference type="ARBA" id="ARBA00022833"/>
    </source>
</evidence>
<comment type="function">
    <text evidence="11">DNA polymerase III is a complex, multichain enzyme responsible for most of the replicative synthesis in bacteria. This DNA polymerase also exhibits 3' to 5' exonuclease activity.</text>
</comment>
<keyword evidence="8 11" id="KW-0067">ATP-binding</keyword>
<evidence type="ECO:0000256" key="5">
    <source>
        <dbReference type="ARBA" id="ARBA00022723"/>
    </source>
</evidence>
<feature type="compositionally biased region" description="Polar residues" evidence="12">
    <location>
        <begin position="491"/>
        <end position="504"/>
    </location>
</feature>
<feature type="region of interest" description="Disordered" evidence="12">
    <location>
        <begin position="366"/>
        <end position="521"/>
    </location>
</feature>
<dbReference type="InterPro" id="IPR038249">
    <property type="entry name" value="PolIII_tau_V_sf"/>
</dbReference>
<evidence type="ECO:0000256" key="1">
    <source>
        <dbReference type="ARBA" id="ARBA00006360"/>
    </source>
</evidence>
<dbReference type="Proteomes" id="UP001177341">
    <property type="component" value="Unassembled WGS sequence"/>
</dbReference>
<dbReference type="InterPro" id="IPR008921">
    <property type="entry name" value="DNA_pol3_clamp-load_cplx_C"/>
</dbReference>
<reference evidence="14" key="1">
    <citation type="submission" date="2023-07" db="EMBL/GenBank/DDBJ databases">
        <title>Genome content predicts the carbon catabolic preferences of heterotrophic bacteria.</title>
        <authorList>
            <person name="Gralka M."/>
        </authorList>
    </citation>
    <scope>NUCLEOTIDE SEQUENCE</scope>
    <source>
        <strain evidence="14">5G01</strain>
    </source>
</reference>
<dbReference type="Pfam" id="PF13177">
    <property type="entry name" value="DNA_pol3_delta2"/>
    <property type="match status" value="1"/>
</dbReference>
<comment type="similarity">
    <text evidence="1 11">Belongs to the DnaX/STICHEL family.</text>
</comment>
<feature type="compositionally biased region" description="Polar residues" evidence="12">
    <location>
        <begin position="370"/>
        <end position="382"/>
    </location>
</feature>
<feature type="compositionally biased region" description="Acidic residues" evidence="12">
    <location>
        <begin position="474"/>
        <end position="485"/>
    </location>
</feature>
<dbReference type="InterPro" id="IPR022754">
    <property type="entry name" value="DNA_pol_III_gamma-3"/>
</dbReference>
<evidence type="ECO:0000256" key="2">
    <source>
        <dbReference type="ARBA" id="ARBA00022679"/>
    </source>
</evidence>
<dbReference type="NCBIfam" id="TIGR02397">
    <property type="entry name" value="dnaX_nterm"/>
    <property type="match status" value="1"/>
</dbReference>
<keyword evidence="9 11" id="KW-0239">DNA-directed DNA polymerase</keyword>
<dbReference type="PANTHER" id="PTHR11669:SF0">
    <property type="entry name" value="PROTEIN STICHEL-LIKE 2"/>
    <property type="match status" value="1"/>
</dbReference>
<dbReference type="Gene3D" id="3.40.50.300">
    <property type="entry name" value="P-loop containing nucleotide triphosphate hydrolases"/>
    <property type="match status" value="1"/>
</dbReference>